<keyword evidence="2" id="KW-1185">Reference proteome</keyword>
<evidence type="ECO:0000313" key="1">
    <source>
        <dbReference type="EMBL" id="SIT96846.1"/>
    </source>
</evidence>
<dbReference type="STRING" id="1121284.SAMN05660493_01541"/>
<dbReference type="AlphaFoldDB" id="A0A1U7PTF1"/>
<dbReference type="RefSeq" id="WP_076783045.1">
    <property type="nucleotide sequence ID" value="NZ_FTPU01000013.1"/>
</dbReference>
<name>A0A1U7PTF1_9FLAO</name>
<gene>
    <name evidence="1" type="ORF">SAMN05660493_01541</name>
</gene>
<dbReference type="OrthoDB" id="9908215at2"/>
<reference evidence="2" key="1">
    <citation type="submission" date="2016-10" db="EMBL/GenBank/DDBJ databases">
        <authorList>
            <person name="Varghese N."/>
            <person name="Submissions S."/>
        </authorList>
    </citation>
    <scope>NUCLEOTIDE SEQUENCE [LARGE SCALE GENOMIC DNA]</scope>
    <source>
        <strain evidence="2">DSM 19482</strain>
    </source>
</reference>
<accession>A0A1U7PTF1</accession>
<evidence type="ECO:0000313" key="2">
    <source>
        <dbReference type="Proteomes" id="UP000187261"/>
    </source>
</evidence>
<sequence length="139" mass="16573">MINSQTIAILAKENMLKENFYKIFLDPTTEYFNELKIDGSHINFYSKKRFFKIYKLFIRELDYHANDINRELDVMNDSLSKLLSIDIYYENLSKTEFLAIINMLRSYYLERGVFINPKVIESIVNLYYGENIKASNKHS</sequence>
<organism evidence="1 2">
    <name type="scientific">Epilithonimonas bovis DSM 19482</name>
    <dbReference type="NCBI Taxonomy" id="1121284"/>
    <lineage>
        <taxon>Bacteria</taxon>
        <taxon>Pseudomonadati</taxon>
        <taxon>Bacteroidota</taxon>
        <taxon>Flavobacteriia</taxon>
        <taxon>Flavobacteriales</taxon>
        <taxon>Weeksellaceae</taxon>
        <taxon>Chryseobacterium group</taxon>
        <taxon>Epilithonimonas</taxon>
    </lineage>
</organism>
<proteinExistence type="predicted"/>
<dbReference type="EMBL" id="FTPU01000013">
    <property type="protein sequence ID" value="SIT96846.1"/>
    <property type="molecule type" value="Genomic_DNA"/>
</dbReference>
<protein>
    <submittedName>
        <fullName evidence="1">Uncharacterized protein</fullName>
    </submittedName>
</protein>
<dbReference type="Proteomes" id="UP000187261">
    <property type="component" value="Unassembled WGS sequence"/>
</dbReference>